<dbReference type="SMART" id="SM00567">
    <property type="entry name" value="EZ_HEAT"/>
    <property type="match status" value="4"/>
</dbReference>
<dbReference type="SUPFAM" id="SSF48371">
    <property type="entry name" value="ARM repeat"/>
    <property type="match status" value="1"/>
</dbReference>
<dbReference type="RefSeq" id="WP_392882414.1">
    <property type="nucleotide sequence ID" value="NZ_JBICZW010000009.1"/>
</dbReference>
<dbReference type="EMBL" id="JBICZW010000009">
    <property type="protein sequence ID" value="MFG3190559.1"/>
    <property type="molecule type" value="Genomic_DNA"/>
</dbReference>
<comment type="caution">
    <text evidence="2">The sequence shown here is derived from an EMBL/GenBank/DDBJ whole genome shotgun (WGS) entry which is preliminary data.</text>
</comment>
<accession>A0ABW7BSR1</accession>
<dbReference type="GO" id="GO:0016829">
    <property type="term" value="F:lyase activity"/>
    <property type="evidence" value="ECO:0007669"/>
    <property type="project" value="UniProtKB-KW"/>
</dbReference>
<feature type="region of interest" description="Disordered" evidence="1">
    <location>
        <begin position="705"/>
        <end position="744"/>
    </location>
</feature>
<evidence type="ECO:0000313" key="2">
    <source>
        <dbReference type="EMBL" id="MFG3190559.1"/>
    </source>
</evidence>
<protein>
    <submittedName>
        <fullName evidence="2">PBS lyase</fullName>
    </submittedName>
</protein>
<dbReference type="InterPro" id="IPR004155">
    <property type="entry name" value="PBS_lyase_HEAT"/>
</dbReference>
<name>A0ABW7BSR1_9ACTN</name>
<dbReference type="Gene3D" id="1.25.10.10">
    <property type="entry name" value="Leucine-rich Repeat Variant"/>
    <property type="match status" value="3"/>
</dbReference>
<organism evidence="2 3">
    <name type="scientific">Streptomyces omiyaensis</name>
    <dbReference type="NCBI Taxonomy" id="68247"/>
    <lineage>
        <taxon>Bacteria</taxon>
        <taxon>Bacillati</taxon>
        <taxon>Actinomycetota</taxon>
        <taxon>Actinomycetes</taxon>
        <taxon>Kitasatosporales</taxon>
        <taxon>Streptomycetaceae</taxon>
        <taxon>Streptomyces</taxon>
    </lineage>
</organism>
<gene>
    <name evidence="2" type="ORF">ACGFYS_16645</name>
</gene>
<sequence>MLTGIEEVDWASLGHAYGPADDVPALLRGLASADPAERETALDGMYGAVHHQGDVYDSTLACIPFLLELVADPGVQDRGGIVELLTSIGGIELDDEDGDLDCPAGSCPDDADFVPAANFAMAAAAIAAGADVFLCLVDDADPEVRLAAPVALASLHPDPARVLRLLRERLTVEPDTEARLALVAAVGRIALRHAALRAETVDWLGWLARAAQDPGLRLAALAQLARCAPGRIPDDIVRWVTGLLEEIRTVPRPEPDAGGGESGAARFPVTLVGQVRELLEEHAAGRRTPWTEELLRTLHGALDDRVDDRIALILAQLRSPDPGQRSDAVWLCGGLTRLWRGRYEEVVRLVGAQLADPDARLREAATSFLERLFELAGPAADALAGVLAEGLAGGPAELTGRTGRDGALLALARSGDARAVPLLARVLEGPGEVRRELLYAVEGLGPSAAGLAPLLRRRLAAVELDEEVYDRAAPLLYALAAVRGAQALPEVLRVLRGAPEHRREWVREAVARTLAAFGPAAREAVPELRELLGADSAAVATAAARALWAVEGDADAVVPVLVRWLRPGSSGAERCAAAQALGAIGPAAAGAARALRPGLTSRDLWERVRCAAALWRVAGETERTLPVLLAAWEENRHARVDIAECLAEMGPAAAPVAELPILAELTRRRRHNAREGASGSHDVHQDEKLLTLCRAALARMERCGPRQGGGAAGGGHGSAGGGHGSTDGGHGAAGGGPGSTGGLA</sequence>
<evidence type="ECO:0000256" key="1">
    <source>
        <dbReference type="SAM" id="MobiDB-lite"/>
    </source>
</evidence>
<dbReference type="Proteomes" id="UP001604282">
    <property type="component" value="Unassembled WGS sequence"/>
</dbReference>
<dbReference type="InterPro" id="IPR011989">
    <property type="entry name" value="ARM-like"/>
</dbReference>
<dbReference type="InterPro" id="IPR016024">
    <property type="entry name" value="ARM-type_fold"/>
</dbReference>
<proteinExistence type="predicted"/>
<evidence type="ECO:0000313" key="3">
    <source>
        <dbReference type="Proteomes" id="UP001604282"/>
    </source>
</evidence>
<reference evidence="2 3" key="1">
    <citation type="submission" date="2024-10" db="EMBL/GenBank/DDBJ databases">
        <title>The Natural Products Discovery Center: Release of the First 8490 Sequenced Strains for Exploring Actinobacteria Biosynthetic Diversity.</title>
        <authorList>
            <person name="Kalkreuter E."/>
            <person name="Kautsar S.A."/>
            <person name="Yang D."/>
            <person name="Bader C.D."/>
            <person name="Teijaro C.N."/>
            <person name="Fluegel L."/>
            <person name="Davis C.M."/>
            <person name="Simpson J.R."/>
            <person name="Lauterbach L."/>
            <person name="Steele A.D."/>
            <person name="Gui C."/>
            <person name="Meng S."/>
            <person name="Li G."/>
            <person name="Viehrig K."/>
            <person name="Ye F."/>
            <person name="Su P."/>
            <person name="Kiefer A.F."/>
            <person name="Nichols A."/>
            <person name="Cepeda A.J."/>
            <person name="Yan W."/>
            <person name="Fan B."/>
            <person name="Jiang Y."/>
            <person name="Adhikari A."/>
            <person name="Zheng C.-J."/>
            <person name="Schuster L."/>
            <person name="Cowan T.M."/>
            <person name="Smanski M.J."/>
            <person name="Chevrette M.G."/>
            <person name="De Carvalho L.P.S."/>
            <person name="Shen B."/>
        </authorList>
    </citation>
    <scope>NUCLEOTIDE SEQUENCE [LARGE SCALE GENOMIC DNA]</scope>
    <source>
        <strain evidence="2 3">NPDC048229</strain>
    </source>
</reference>
<keyword evidence="2" id="KW-0456">Lyase</keyword>
<keyword evidence="3" id="KW-1185">Reference proteome</keyword>
<feature type="compositionally biased region" description="Gly residues" evidence="1">
    <location>
        <begin position="706"/>
        <end position="744"/>
    </location>
</feature>